<evidence type="ECO:0000256" key="1">
    <source>
        <dbReference type="ARBA" id="ARBA00022448"/>
    </source>
</evidence>
<dbReference type="AlphaFoldDB" id="A0A831W5P6"/>
<dbReference type="GO" id="GO:0020037">
    <property type="term" value="F:heme binding"/>
    <property type="evidence" value="ECO:0007669"/>
    <property type="project" value="InterPro"/>
</dbReference>
<dbReference type="Gene3D" id="1.10.760.10">
    <property type="entry name" value="Cytochrome c-like domain"/>
    <property type="match status" value="1"/>
</dbReference>
<keyword evidence="4" id="KW-0249">Electron transport</keyword>
<gene>
    <name evidence="8" type="ORF">ENI96_09030</name>
</gene>
<keyword evidence="1" id="KW-0813">Transport</keyword>
<comment type="caution">
    <text evidence="8">The sequence shown here is derived from an EMBL/GenBank/DDBJ whole genome shotgun (WGS) entry which is preliminary data.</text>
</comment>
<keyword evidence="5 6" id="KW-0408">Iron</keyword>
<evidence type="ECO:0000256" key="6">
    <source>
        <dbReference type="PROSITE-ProRule" id="PRU00433"/>
    </source>
</evidence>
<dbReference type="InterPro" id="IPR002327">
    <property type="entry name" value="Cyt_c_1A/1B"/>
</dbReference>
<organism evidence="8">
    <name type="scientific">Sedimenticola thiotaurini</name>
    <dbReference type="NCBI Taxonomy" id="1543721"/>
    <lineage>
        <taxon>Bacteria</taxon>
        <taxon>Pseudomonadati</taxon>
        <taxon>Pseudomonadota</taxon>
        <taxon>Gammaproteobacteria</taxon>
        <taxon>Chromatiales</taxon>
        <taxon>Sedimenticolaceae</taxon>
        <taxon>Sedimenticola</taxon>
    </lineage>
</organism>
<dbReference type="InterPro" id="IPR009056">
    <property type="entry name" value="Cyt_c-like_dom"/>
</dbReference>
<reference evidence="8" key="1">
    <citation type="journal article" date="2020" name="mSystems">
        <title>Genome- and Community-Level Interaction Insights into Carbon Utilization and Element Cycling Functions of Hydrothermarchaeota in Hydrothermal Sediment.</title>
        <authorList>
            <person name="Zhou Z."/>
            <person name="Liu Y."/>
            <person name="Xu W."/>
            <person name="Pan J."/>
            <person name="Luo Z.H."/>
            <person name="Li M."/>
        </authorList>
    </citation>
    <scope>NUCLEOTIDE SEQUENCE [LARGE SCALE GENOMIC DNA]</scope>
    <source>
        <strain evidence="8">HyVt-443</strain>
    </source>
</reference>
<dbReference type="GO" id="GO:0046872">
    <property type="term" value="F:metal ion binding"/>
    <property type="evidence" value="ECO:0007669"/>
    <property type="project" value="UniProtKB-KW"/>
</dbReference>
<name>A0A831W5P6_9GAMM</name>
<accession>A0A831W5P6</accession>
<proteinExistence type="predicted"/>
<evidence type="ECO:0000256" key="3">
    <source>
        <dbReference type="ARBA" id="ARBA00022723"/>
    </source>
</evidence>
<sequence length="173" mass="19606">MLLWFRHSVRQRRRNNDMDTRTRLRALAAATLLGWAAVAGAQEPGPLSSYDPPLPDSFAERLRNADLARGEQLFMRKCSSCHDQEKEGGHGKGPHLWNVLGRRAGSIAGFEFSEAMRNSGHTWSFATLNYYLTRTDRAVPGLAMEFRGLRREKDRADLIGYLRTRNDNPPPLP</sequence>
<dbReference type="InterPro" id="IPR036909">
    <property type="entry name" value="Cyt_c-like_dom_sf"/>
</dbReference>
<evidence type="ECO:0000256" key="2">
    <source>
        <dbReference type="ARBA" id="ARBA00022617"/>
    </source>
</evidence>
<protein>
    <submittedName>
        <fullName evidence="8">C-type cytochrome</fullName>
    </submittedName>
</protein>
<evidence type="ECO:0000256" key="5">
    <source>
        <dbReference type="ARBA" id="ARBA00023004"/>
    </source>
</evidence>
<dbReference type="EMBL" id="DRKP01000101">
    <property type="protein sequence ID" value="HEB96558.1"/>
    <property type="molecule type" value="Genomic_DNA"/>
</dbReference>
<dbReference type="PRINTS" id="PR00604">
    <property type="entry name" value="CYTCHRMECIAB"/>
</dbReference>
<dbReference type="PROSITE" id="PS51007">
    <property type="entry name" value="CYTC"/>
    <property type="match status" value="1"/>
</dbReference>
<dbReference type="PANTHER" id="PTHR11961">
    <property type="entry name" value="CYTOCHROME C"/>
    <property type="match status" value="1"/>
</dbReference>
<evidence type="ECO:0000256" key="4">
    <source>
        <dbReference type="ARBA" id="ARBA00022982"/>
    </source>
</evidence>
<evidence type="ECO:0000259" key="7">
    <source>
        <dbReference type="PROSITE" id="PS51007"/>
    </source>
</evidence>
<feature type="domain" description="Cytochrome c" evidence="7">
    <location>
        <begin position="65"/>
        <end position="166"/>
    </location>
</feature>
<evidence type="ECO:0000313" key="8">
    <source>
        <dbReference type="EMBL" id="HEB96558.1"/>
    </source>
</evidence>
<dbReference type="Proteomes" id="UP000886251">
    <property type="component" value="Unassembled WGS sequence"/>
</dbReference>
<keyword evidence="3 6" id="KW-0479">Metal-binding</keyword>
<dbReference type="SUPFAM" id="SSF46626">
    <property type="entry name" value="Cytochrome c"/>
    <property type="match status" value="1"/>
</dbReference>
<keyword evidence="2 6" id="KW-0349">Heme</keyword>
<dbReference type="GO" id="GO:0009055">
    <property type="term" value="F:electron transfer activity"/>
    <property type="evidence" value="ECO:0007669"/>
    <property type="project" value="InterPro"/>
</dbReference>
<dbReference type="Pfam" id="PF00034">
    <property type="entry name" value="Cytochrom_C"/>
    <property type="match status" value="1"/>
</dbReference>